<organism evidence="1 2">
    <name type="scientific">Pseudomonas extremaustralis</name>
    <dbReference type="NCBI Taxonomy" id="359110"/>
    <lineage>
        <taxon>Bacteria</taxon>
        <taxon>Pseudomonadati</taxon>
        <taxon>Pseudomonadota</taxon>
        <taxon>Gammaproteobacteria</taxon>
        <taxon>Pseudomonadales</taxon>
        <taxon>Pseudomonadaceae</taxon>
        <taxon>Pseudomonas</taxon>
    </lineage>
</organism>
<dbReference type="EMBL" id="VTFH01000001">
    <property type="protein sequence ID" value="KAA8560086.1"/>
    <property type="molecule type" value="Genomic_DNA"/>
</dbReference>
<protein>
    <submittedName>
        <fullName evidence="1">Uncharacterized protein</fullName>
    </submittedName>
</protein>
<dbReference type="InterPro" id="IPR009291">
    <property type="entry name" value="Vps62"/>
</dbReference>
<dbReference type="PANTHER" id="PTHR48219">
    <property type="entry name" value="VACUOLAR PROTEIN SORTING-ASSOCIATED PROTEIN 62-RELATED"/>
    <property type="match status" value="1"/>
</dbReference>
<dbReference type="AlphaFoldDB" id="A0A5M9IWK8"/>
<dbReference type="Gene3D" id="2.170.15.10">
    <property type="entry name" value="Proaerolysin, chain A, domain 3"/>
    <property type="match status" value="1"/>
</dbReference>
<reference evidence="1 2" key="1">
    <citation type="journal article" date="2018" name="Plant Biotechnol. Rep.">
        <title>Diversity and antifungal activity of endophytic bacteria associated with Panax ginseng seedlings.</title>
        <authorList>
            <person name="Park J.M."/>
            <person name="Hong C.E."/>
            <person name="Jo S.H."/>
        </authorList>
    </citation>
    <scope>NUCLEOTIDE SEQUENCE [LARGE SCALE GENOMIC DNA]</scope>
    <source>
        <strain evidence="1 2">PgKB38</strain>
    </source>
</reference>
<comment type="caution">
    <text evidence="1">The sequence shown here is derived from an EMBL/GenBank/DDBJ whole genome shotgun (WGS) entry which is preliminary data.</text>
</comment>
<name>A0A5M9IWK8_9PSED</name>
<dbReference type="SUPFAM" id="SSF56973">
    <property type="entry name" value="Aerolisin/ETX pore-forming domain"/>
    <property type="match status" value="1"/>
</dbReference>
<dbReference type="Pfam" id="PF06101">
    <property type="entry name" value="Vps62"/>
    <property type="match status" value="1"/>
</dbReference>
<dbReference type="Proteomes" id="UP000323425">
    <property type="component" value="Unassembled WGS sequence"/>
</dbReference>
<evidence type="ECO:0000313" key="1">
    <source>
        <dbReference type="EMBL" id="KAA8560086.1"/>
    </source>
</evidence>
<sequence>MESIRFGNLLINFTTEFTWIWDNKGSPNASPVAIWRPLPSADFLKDYFPLGDHAVAGHDNINKKTVVPVVAEAPPLTEEDREKGKALMPPDEYERVWDDKGSKAYTDGAIWRPIPPAGYVAMGLVSSHGYDRPSRNAVRCVRADLVIASYISDLIWNNRRSPAKLDFSAWSISPPGAASGEVYLSPGTFVGAASYTKPSMHIAAYSLRMQIPLQVNLPPPAPALVGDRQPSPFEKAEVTHISKLTWFTVKDPNLSPLEQLRTSPSYRLERTDKYVLVGFGHNQSSLSQSFKWTATRGQNGSSLKTLTHTTAIEIGTEWGFNVWGASGKVSAKLSGGFTHTQTTSEGWTTSTAFEINATVPAHKAVAVYLVQSDYRLLRENGTQVATNISYTDGDSVYWSEYPPERECEVVCKPLPTPGA</sequence>
<dbReference type="RefSeq" id="WP_150292103.1">
    <property type="nucleotide sequence ID" value="NZ_VTFH01000001.1"/>
</dbReference>
<proteinExistence type="predicted"/>
<gene>
    <name evidence="1" type="ORF">FX985_00122</name>
</gene>
<dbReference type="PANTHER" id="PTHR48219:SF2">
    <property type="entry name" value="VACUOLAR PROTEIN SORTING-ASSOCIATED PROTEIN 62"/>
    <property type="match status" value="1"/>
</dbReference>
<accession>A0A5M9IWK8</accession>
<evidence type="ECO:0000313" key="2">
    <source>
        <dbReference type="Proteomes" id="UP000323425"/>
    </source>
</evidence>